<comment type="caution">
    <text evidence="7">The sequence shown here is derived from an EMBL/GenBank/DDBJ whole genome shotgun (WGS) entry which is preliminary data.</text>
</comment>
<evidence type="ECO:0000313" key="7">
    <source>
        <dbReference type="EMBL" id="KAL3801577.1"/>
    </source>
</evidence>
<dbReference type="InterPro" id="IPR043504">
    <property type="entry name" value="Peptidase_S1_PA_chymotrypsin"/>
</dbReference>
<comment type="similarity">
    <text evidence="1">Belongs to the peptidase S1 family.</text>
</comment>
<dbReference type="InterPro" id="IPR001254">
    <property type="entry name" value="Trypsin_dom"/>
</dbReference>
<feature type="compositionally biased region" description="Polar residues" evidence="4">
    <location>
        <begin position="299"/>
        <end position="326"/>
    </location>
</feature>
<feature type="signal peptide" evidence="5">
    <location>
        <begin position="1"/>
        <end position="19"/>
    </location>
</feature>
<keyword evidence="5" id="KW-0732">Signal</keyword>
<dbReference type="Pfam" id="PF00089">
    <property type="entry name" value="Trypsin"/>
    <property type="match status" value="2"/>
</dbReference>
<feature type="domain" description="Peptidase S1" evidence="6">
    <location>
        <begin position="24"/>
        <end position="287"/>
    </location>
</feature>
<feature type="compositionally biased region" description="Polar residues" evidence="4">
    <location>
        <begin position="334"/>
        <end position="359"/>
    </location>
</feature>
<dbReference type="PRINTS" id="PR00722">
    <property type="entry name" value="CHYMOTRYPSIN"/>
</dbReference>
<sequence length="410" mass="44371">MMDMKCIVVLAFLLLASSAKETRIIGGYDTDEDRYPYAVALTKGNTRFFCGGSLIARDVVLTAGHCMGGKYNVSVGRHVLADNTTGQIIPMQQEIIHPDWDQYTDEYDFALVVLEHPTDVETASIVSINSENNLPKDGSYVTTMGWGDTTIDDEVKAVSDSLMAVDVEVISNDDCRQVSGTDGMYTNNYINYIFPSMICTLTPGQDACQGECMLFMRLKYPIRSMELKCGKQNTLGDSGGPLIIPGEDSSQDIQIGVVSWGIGCARMFPGVYSRVSTAYDWIKETVCNVSAIPPDGLCSTPQPTLEPTTQSPSASPTYMPSYLPSRNPTPKPSASPTAEPSDSPTIQPSFSSTIESSTTAKKPPPKKDALKAPDERAVDIDSDTDSSSGCIRWSLNSAVVASIGVLLMYF</sequence>
<proteinExistence type="inferred from homology"/>
<dbReference type="CDD" id="cd00190">
    <property type="entry name" value="Tryp_SPc"/>
    <property type="match status" value="1"/>
</dbReference>
<evidence type="ECO:0000256" key="4">
    <source>
        <dbReference type="SAM" id="MobiDB-lite"/>
    </source>
</evidence>
<keyword evidence="2" id="KW-0843">Virulence</keyword>
<dbReference type="SMART" id="SM00020">
    <property type="entry name" value="Tryp_SPc"/>
    <property type="match status" value="1"/>
</dbReference>
<evidence type="ECO:0000256" key="2">
    <source>
        <dbReference type="ARBA" id="ARBA00023026"/>
    </source>
</evidence>
<reference evidence="7 8" key="1">
    <citation type="submission" date="2024-10" db="EMBL/GenBank/DDBJ databases">
        <title>Updated reference genomes for cyclostephanoid diatoms.</title>
        <authorList>
            <person name="Roberts W.R."/>
            <person name="Alverson A.J."/>
        </authorList>
    </citation>
    <scope>NUCLEOTIDE SEQUENCE [LARGE SCALE GENOMIC DNA]</scope>
    <source>
        <strain evidence="7 8">AJA010-31</strain>
    </source>
</reference>
<dbReference type="PROSITE" id="PS00134">
    <property type="entry name" value="TRYPSIN_HIS"/>
    <property type="match status" value="1"/>
</dbReference>
<evidence type="ECO:0000259" key="6">
    <source>
        <dbReference type="PROSITE" id="PS50240"/>
    </source>
</evidence>
<dbReference type="InterPro" id="IPR018114">
    <property type="entry name" value="TRYPSIN_HIS"/>
</dbReference>
<organism evidence="7 8">
    <name type="scientific">Cyclotella atomus</name>
    <dbReference type="NCBI Taxonomy" id="382360"/>
    <lineage>
        <taxon>Eukaryota</taxon>
        <taxon>Sar</taxon>
        <taxon>Stramenopiles</taxon>
        <taxon>Ochrophyta</taxon>
        <taxon>Bacillariophyta</taxon>
        <taxon>Coscinodiscophyceae</taxon>
        <taxon>Thalassiosirophycidae</taxon>
        <taxon>Stephanodiscales</taxon>
        <taxon>Stephanodiscaceae</taxon>
        <taxon>Cyclotella</taxon>
    </lineage>
</organism>
<dbReference type="EMBL" id="JALLPJ020000131">
    <property type="protein sequence ID" value="KAL3801577.1"/>
    <property type="molecule type" value="Genomic_DNA"/>
</dbReference>
<name>A0ABD3QND1_9STRA</name>
<protein>
    <recommendedName>
        <fullName evidence="6">Peptidase S1 domain-containing protein</fullName>
    </recommendedName>
</protein>
<evidence type="ECO:0000313" key="8">
    <source>
        <dbReference type="Proteomes" id="UP001530400"/>
    </source>
</evidence>
<dbReference type="PANTHER" id="PTHR24276">
    <property type="entry name" value="POLYSERASE-RELATED"/>
    <property type="match status" value="1"/>
</dbReference>
<dbReference type="PROSITE" id="PS50240">
    <property type="entry name" value="TRYPSIN_DOM"/>
    <property type="match status" value="1"/>
</dbReference>
<keyword evidence="8" id="KW-1185">Reference proteome</keyword>
<dbReference type="InterPro" id="IPR001314">
    <property type="entry name" value="Peptidase_S1A"/>
</dbReference>
<feature type="compositionally biased region" description="Basic and acidic residues" evidence="4">
    <location>
        <begin position="365"/>
        <end position="379"/>
    </location>
</feature>
<accession>A0ABD3QND1</accession>
<evidence type="ECO:0000256" key="3">
    <source>
        <dbReference type="ARBA" id="ARBA00023157"/>
    </source>
</evidence>
<keyword evidence="3" id="KW-1015">Disulfide bond</keyword>
<dbReference type="InterPro" id="IPR009003">
    <property type="entry name" value="Peptidase_S1_PA"/>
</dbReference>
<dbReference type="PANTHER" id="PTHR24276:SF91">
    <property type="entry name" value="AT26814P-RELATED"/>
    <property type="match status" value="1"/>
</dbReference>
<evidence type="ECO:0000256" key="5">
    <source>
        <dbReference type="SAM" id="SignalP"/>
    </source>
</evidence>
<dbReference type="SUPFAM" id="SSF50494">
    <property type="entry name" value="Trypsin-like serine proteases"/>
    <property type="match status" value="1"/>
</dbReference>
<feature type="region of interest" description="Disordered" evidence="4">
    <location>
        <begin position="297"/>
        <end position="387"/>
    </location>
</feature>
<dbReference type="AlphaFoldDB" id="A0ABD3QND1"/>
<gene>
    <name evidence="7" type="ORF">ACHAWO_001382</name>
</gene>
<evidence type="ECO:0000256" key="1">
    <source>
        <dbReference type="ARBA" id="ARBA00007664"/>
    </source>
</evidence>
<dbReference type="Gene3D" id="2.40.10.10">
    <property type="entry name" value="Trypsin-like serine proteases"/>
    <property type="match status" value="1"/>
</dbReference>
<dbReference type="Proteomes" id="UP001530400">
    <property type="component" value="Unassembled WGS sequence"/>
</dbReference>
<dbReference type="InterPro" id="IPR050430">
    <property type="entry name" value="Peptidase_S1"/>
</dbReference>
<feature type="chain" id="PRO_5044775015" description="Peptidase S1 domain-containing protein" evidence="5">
    <location>
        <begin position="20"/>
        <end position="410"/>
    </location>
</feature>